<accession>A0A9D1FCK9</accession>
<evidence type="ECO:0000313" key="1">
    <source>
        <dbReference type="EMBL" id="HIS65791.1"/>
    </source>
</evidence>
<dbReference type="Proteomes" id="UP000886741">
    <property type="component" value="Unassembled WGS sequence"/>
</dbReference>
<reference evidence="1" key="2">
    <citation type="journal article" date="2021" name="PeerJ">
        <title>Extensive microbial diversity within the chicken gut microbiome revealed by metagenomics and culture.</title>
        <authorList>
            <person name="Gilroy R."/>
            <person name="Ravi A."/>
            <person name="Getino M."/>
            <person name="Pursley I."/>
            <person name="Horton D.L."/>
            <person name="Alikhan N.F."/>
            <person name="Baker D."/>
            <person name="Gharbi K."/>
            <person name="Hall N."/>
            <person name="Watson M."/>
            <person name="Adriaenssens E.M."/>
            <person name="Foster-Nyarko E."/>
            <person name="Jarju S."/>
            <person name="Secka A."/>
            <person name="Antonio M."/>
            <person name="Oren A."/>
            <person name="Chaudhuri R.R."/>
            <person name="La Ragione R."/>
            <person name="Hildebrand F."/>
            <person name="Pallen M.J."/>
        </authorList>
    </citation>
    <scope>NUCLEOTIDE SEQUENCE</scope>
    <source>
        <strain evidence="1">ChiBcec16-1751</strain>
    </source>
</reference>
<name>A0A9D1FCK9_9FIRM</name>
<organism evidence="1 2">
    <name type="scientific">Candidatus Avoscillospira avistercoris</name>
    <dbReference type="NCBI Taxonomy" id="2840707"/>
    <lineage>
        <taxon>Bacteria</taxon>
        <taxon>Bacillati</taxon>
        <taxon>Bacillota</taxon>
        <taxon>Clostridia</taxon>
        <taxon>Eubacteriales</taxon>
        <taxon>Oscillospiraceae</taxon>
        <taxon>Oscillospiraceae incertae sedis</taxon>
        <taxon>Candidatus Avoscillospira</taxon>
    </lineage>
</organism>
<dbReference type="EMBL" id="DVJJ01000162">
    <property type="protein sequence ID" value="HIS65791.1"/>
    <property type="molecule type" value="Genomic_DNA"/>
</dbReference>
<proteinExistence type="predicted"/>
<protein>
    <submittedName>
        <fullName evidence="1">Uncharacterized protein</fullName>
    </submittedName>
</protein>
<dbReference type="AlphaFoldDB" id="A0A9D1FCK9"/>
<sequence length="160" mass="17315">MVEEQIVEEVLRRLEVSGPRALLIGQRPADSLGYAFTSHAPYDAVLIGSLTAEQLLQFSDSRVLDALLTGIPVYLYEGGLTYRRHSATANRALWGRLTAAERTLRQWGVRFYGGRTGGSGGHTVITAARARQLLAQNQRPPAGAVLTPMARELLEGGGLS</sequence>
<gene>
    <name evidence="1" type="ORF">IAA83_10570</name>
</gene>
<evidence type="ECO:0000313" key="2">
    <source>
        <dbReference type="Proteomes" id="UP000886741"/>
    </source>
</evidence>
<reference evidence="1" key="1">
    <citation type="submission" date="2020-10" db="EMBL/GenBank/DDBJ databases">
        <authorList>
            <person name="Gilroy R."/>
        </authorList>
    </citation>
    <scope>NUCLEOTIDE SEQUENCE</scope>
    <source>
        <strain evidence="1">ChiBcec16-1751</strain>
    </source>
</reference>
<comment type="caution">
    <text evidence="1">The sequence shown here is derived from an EMBL/GenBank/DDBJ whole genome shotgun (WGS) entry which is preliminary data.</text>
</comment>